<dbReference type="InterPro" id="IPR013974">
    <property type="entry name" value="SAF"/>
</dbReference>
<dbReference type="SMART" id="SM00858">
    <property type="entry name" value="SAF"/>
    <property type="match status" value="1"/>
</dbReference>
<protein>
    <submittedName>
        <fullName evidence="3">SAF domain-containing protein</fullName>
    </submittedName>
</protein>
<dbReference type="Proteomes" id="UP001499974">
    <property type="component" value="Unassembled WGS sequence"/>
</dbReference>
<reference evidence="4" key="1">
    <citation type="journal article" date="2019" name="Int. J. Syst. Evol. Microbiol.">
        <title>The Global Catalogue of Microorganisms (GCM) 10K type strain sequencing project: providing services to taxonomists for standard genome sequencing and annotation.</title>
        <authorList>
            <consortium name="The Broad Institute Genomics Platform"/>
            <consortium name="The Broad Institute Genome Sequencing Center for Infectious Disease"/>
            <person name="Wu L."/>
            <person name="Ma J."/>
        </authorList>
    </citation>
    <scope>NUCLEOTIDE SEQUENCE [LARGE SCALE GENOMIC DNA]</scope>
    <source>
        <strain evidence="4">JCM 18531</strain>
    </source>
</reference>
<evidence type="ECO:0000259" key="2">
    <source>
        <dbReference type="SMART" id="SM00858"/>
    </source>
</evidence>
<evidence type="ECO:0000313" key="3">
    <source>
        <dbReference type="EMBL" id="GAA4699418.1"/>
    </source>
</evidence>
<evidence type="ECO:0000256" key="1">
    <source>
        <dbReference type="SAM" id="SignalP"/>
    </source>
</evidence>
<keyword evidence="1" id="KW-0732">Signal</keyword>
<gene>
    <name evidence="3" type="ORF">GCM10023349_14640</name>
</gene>
<accession>A0ABP8X3Z4</accession>
<organism evidence="3 4">
    <name type="scientific">Nocardioides conyzicola</name>
    <dbReference type="NCBI Taxonomy" id="1651781"/>
    <lineage>
        <taxon>Bacteria</taxon>
        <taxon>Bacillati</taxon>
        <taxon>Actinomycetota</taxon>
        <taxon>Actinomycetes</taxon>
        <taxon>Propionibacteriales</taxon>
        <taxon>Nocardioidaceae</taxon>
        <taxon>Nocardioides</taxon>
    </lineage>
</organism>
<sequence length="209" mass="21156">MAVRDRLATTRRTLRRAVLRRRRLLAGLLTAVAVAAGLHATTAKPPPQVAVLVAAHDLPAGAVLEADDVRRAAFAPGSVPDGVADDPAGRTLAAPMRAGEPVTDVRLVGPALTDGYPGLVAVPVRLPDAGMAGLLRVGDRIDLVAADPQGRSAETVAAGVPVLALPDTPTEVGAAGLTGRLVVVGAAPGDVTRIADSSVRAFVTIAFSD</sequence>
<name>A0ABP8X3Z4_9ACTN</name>
<feature type="chain" id="PRO_5047319806" evidence="1">
    <location>
        <begin position="36"/>
        <end position="209"/>
    </location>
</feature>
<dbReference type="Pfam" id="PF08666">
    <property type="entry name" value="SAF"/>
    <property type="match status" value="1"/>
</dbReference>
<comment type="caution">
    <text evidence="3">The sequence shown here is derived from an EMBL/GenBank/DDBJ whole genome shotgun (WGS) entry which is preliminary data.</text>
</comment>
<proteinExistence type="predicted"/>
<dbReference type="EMBL" id="BAABKM010000002">
    <property type="protein sequence ID" value="GAA4699418.1"/>
    <property type="molecule type" value="Genomic_DNA"/>
</dbReference>
<keyword evidence="4" id="KW-1185">Reference proteome</keyword>
<feature type="domain" description="SAF" evidence="2">
    <location>
        <begin position="49"/>
        <end position="108"/>
    </location>
</feature>
<feature type="signal peptide" evidence="1">
    <location>
        <begin position="1"/>
        <end position="35"/>
    </location>
</feature>
<dbReference type="CDD" id="cd11614">
    <property type="entry name" value="SAF_CpaB_FlgA_like"/>
    <property type="match status" value="1"/>
</dbReference>
<dbReference type="RefSeq" id="WP_345520589.1">
    <property type="nucleotide sequence ID" value="NZ_BAABKM010000002.1"/>
</dbReference>
<evidence type="ECO:0000313" key="4">
    <source>
        <dbReference type="Proteomes" id="UP001499974"/>
    </source>
</evidence>